<name>A0A654ZTQ3_MYCTX</name>
<evidence type="ECO:0000313" key="1">
    <source>
        <dbReference type="EMBL" id="CKR22359.1"/>
    </source>
</evidence>
<dbReference type="EMBL" id="CNFT01000151">
    <property type="protein sequence ID" value="CKR22359.1"/>
    <property type="molecule type" value="Genomic_DNA"/>
</dbReference>
<proteinExistence type="predicted"/>
<reference evidence="1 2" key="1">
    <citation type="submission" date="2015-03" db="EMBL/GenBank/DDBJ databases">
        <authorList>
            <consortium name="Pathogen Informatics"/>
        </authorList>
    </citation>
    <scope>NUCLEOTIDE SEQUENCE [LARGE SCALE GENOMIC DNA]</scope>
    <source>
        <strain evidence="1 2">Bir 185</strain>
    </source>
</reference>
<gene>
    <name evidence="1" type="ORF">ERS027659_00951</name>
</gene>
<protein>
    <submittedName>
        <fullName evidence="1">Uncharacterized protein</fullName>
    </submittedName>
</protein>
<evidence type="ECO:0000313" key="2">
    <source>
        <dbReference type="Proteomes" id="UP000050164"/>
    </source>
</evidence>
<organism evidence="1 2">
    <name type="scientific">Mycobacterium tuberculosis</name>
    <dbReference type="NCBI Taxonomy" id="1773"/>
    <lineage>
        <taxon>Bacteria</taxon>
        <taxon>Bacillati</taxon>
        <taxon>Actinomycetota</taxon>
        <taxon>Actinomycetes</taxon>
        <taxon>Mycobacteriales</taxon>
        <taxon>Mycobacteriaceae</taxon>
        <taxon>Mycobacterium</taxon>
        <taxon>Mycobacterium tuberculosis complex</taxon>
    </lineage>
</organism>
<accession>A0A654ZTQ3</accession>
<dbReference type="AlphaFoldDB" id="A0A654ZTQ3"/>
<dbReference type="Proteomes" id="UP000050164">
    <property type="component" value="Unassembled WGS sequence"/>
</dbReference>
<sequence length="60" mass="6223">MGPGQRTMAAPTLRQPRTRAIRLGSSSLPNRLVTAIIAGPRVSAAATTMTIPIANGTPRV</sequence>